<keyword evidence="5" id="KW-0547">Nucleotide-binding</keyword>
<dbReference type="Proteomes" id="UP000441754">
    <property type="component" value="Unassembled WGS sequence"/>
</dbReference>
<dbReference type="CDD" id="cd05403">
    <property type="entry name" value="NT_KNTase_like"/>
    <property type="match status" value="1"/>
</dbReference>
<keyword evidence="4" id="KW-0479">Metal-binding</keyword>
<evidence type="ECO:0000256" key="1">
    <source>
        <dbReference type="ARBA" id="ARBA00001946"/>
    </source>
</evidence>
<evidence type="ECO:0000256" key="2">
    <source>
        <dbReference type="ARBA" id="ARBA00022679"/>
    </source>
</evidence>
<keyword evidence="10" id="KW-1185">Reference proteome</keyword>
<evidence type="ECO:0000256" key="4">
    <source>
        <dbReference type="ARBA" id="ARBA00022723"/>
    </source>
</evidence>
<organism evidence="9 10">
    <name type="scientific">Larkinella terrae</name>
    <dbReference type="NCBI Taxonomy" id="2025311"/>
    <lineage>
        <taxon>Bacteria</taxon>
        <taxon>Pseudomonadati</taxon>
        <taxon>Bacteroidota</taxon>
        <taxon>Cytophagia</taxon>
        <taxon>Cytophagales</taxon>
        <taxon>Spirosomataceae</taxon>
        <taxon>Larkinella</taxon>
    </lineage>
</organism>
<keyword evidence="3" id="KW-0548">Nucleotidyltransferase</keyword>
<comment type="caution">
    <text evidence="9">The sequence shown here is derived from an EMBL/GenBank/DDBJ whole genome shotgun (WGS) entry which is preliminary data.</text>
</comment>
<name>A0A7K0EI17_9BACT</name>
<dbReference type="OrthoDB" id="9809668at2"/>
<dbReference type="SUPFAM" id="SSF81301">
    <property type="entry name" value="Nucleotidyltransferase"/>
    <property type="match status" value="1"/>
</dbReference>
<accession>A0A7K0EI17</accession>
<evidence type="ECO:0000256" key="6">
    <source>
        <dbReference type="ARBA" id="ARBA00022840"/>
    </source>
</evidence>
<evidence type="ECO:0000256" key="7">
    <source>
        <dbReference type="ARBA" id="ARBA00022842"/>
    </source>
</evidence>
<reference evidence="9 10" key="1">
    <citation type="journal article" date="2018" name="Antonie Van Leeuwenhoek">
        <title>Larkinella terrae sp. nov., isolated from soil on Jeju Island, South Korea.</title>
        <authorList>
            <person name="Ten L.N."/>
            <person name="Jeon J."/>
            <person name="Park S.J."/>
            <person name="Park S."/>
            <person name="Lee S.Y."/>
            <person name="Kim M.K."/>
            <person name="Jung H.Y."/>
        </authorList>
    </citation>
    <scope>NUCLEOTIDE SEQUENCE [LARGE SCALE GENOMIC DNA]</scope>
    <source>
        <strain evidence="9 10">KCTC 52001</strain>
    </source>
</reference>
<dbReference type="EMBL" id="WJXZ01000004">
    <property type="protein sequence ID" value="MRS61473.1"/>
    <property type="molecule type" value="Genomic_DNA"/>
</dbReference>
<keyword evidence="7" id="KW-0460">Magnesium</keyword>
<dbReference type="InterPro" id="IPR052038">
    <property type="entry name" value="Type-VII_TA_antitoxin"/>
</dbReference>
<dbReference type="GO" id="GO:0046872">
    <property type="term" value="F:metal ion binding"/>
    <property type="evidence" value="ECO:0007669"/>
    <property type="project" value="UniProtKB-KW"/>
</dbReference>
<dbReference type="InterPro" id="IPR041633">
    <property type="entry name" value="Polbeta"/>
</dbReference>
<dbReference type="Pfam" id="PF18765">
    <property type="entry name" value="Polbeta"/>
    <property type="match status" value="1"/>
</dbReference>
<keyword evidence="6" id="KW-0067">ATP-binding</keyword>
<dbReference type="GO" id="GO:0005524">
    <property type="term" value="F:ATP binding"/>
    <property type="evidence" value="ECO:0007669"/>
    <property type="project" value="UniProtKB-KW"/>
</dbReference>
<dbReference type="PANTHER" id="PTHR33571">
    <property type="entry name" value="SSL8005 PROTEIN"/>
    <property type="match status" value="1"/>
</dbReference>
<gene>
    <name evidence="9" type="ORF">GJJ30_09265</name>
</gene>
<comment type="cofactor">
    <cofactor evidence="1">
        <name>Mg(2+)</name>
        <dbReference type="ChEBI" id="CHEBI:18420"/>
    </cofactor>
</comment>
<protein>
    <recommendedName>
        <fullName evidence="8">Polymerase beta nucleotidyltransferase domain-containing protein</fullName>
    </recommendedName>
</protein>
<evidence type="ECO:0000256" key="5">
    <source>
        <dbReference type="ARBA" id="ARBA00022741"/>
    </source>
</evidence>
<evidence type="ECO:0000259" key="8">
    <source>
        <dbReference type="Pfam" id="PF18765"/>
    </source>
</evidence>
<dbReference type="GO" id="GO:0016779">
    <property type="term" value="F:nucleotidyltransferase activity"/>
    <property type="evidence" value="ECO:0007669"/>
    <property type="project" value="UniProtKB-KW"/>
</dbReference>
<dbReference type="Gene3D" id="3.30.460.10">
    <property type="entry name" value="Beta Polymerase, domain 2"/>
    <property type="match status" value="1"/>
</dbReference>
<keyword evidence="2" id="KW-0808">Transferase</keyword>
<dbReference type="AlphaFoldDB" id="A0A7K0EI17"/>
<evidence type="ECO:0000256" key="3">
    <source>
        <dbReference type="ARBA" id="ARBA00022695"/>
    </source>
</evidence>
<dbReference type="InterPro" id="IPR043519">
    <property type="entry name" value="NT_sf"/>
</dbReference>
<sequence>MERPVIDKQFILQTLEGNRDRLRSEFGIEQIGLYGSFARSEQTEKSDIDLVYKLMDGHSLVLNDKERLQRILRRKLRRKLDLIDQRYINPFTMYTMQKDVIYV</sequence>
<evidence type="ECO:0000313" key="9">
    <source>
        <dbReference type="EMBL" id="MRS61473.1"/>
    </source>
</evidence>
<proteinExistence type="predicted"/>
<evidence type="ECO:0000313" key="10">
    <source>
        <dbReference type="Proteomes" id="UP000441754"/>
    </source>
</evidence>
<feature type="domain" description="Polymerase beta nucleotidyltransferase" evidence="8">
    <location>
        <begin position="22"/>
        <end position="96"/>
    </location>
</feature>
<dbReference type="PANTHER" id="PTHR33571:SF14">
    <property type="entry name" value="PROTEIN ADENYLYLTRANSFERASE MJ0435-RELATED"/>
    <property type="match status" value="1"/>
</dbReference>
<dbReference type="RefSeq" id="WP_154174844.1">
    <property type="nucleotide sequence ID" value="NZ_WJXZ01000004.1"/>
</dbReference>